<dbReference type="SUPFAM" id="SSF49785">
    <property type="entry name" value="Galactose-binding domain-like"/>
    <property type="match status" value="1"/>
</dbReference>
<dbReference type="EMBL" id="CP071793">
    <property type="protein sequence ID" value="QTD50422.1"/>
    <property type="molecule type" value="Genomic_DNA"/>
</dbReference>
<proteinExistence type="predicted"/>
<dbReference type="GO" id="GO:0030246">
    <property type="term" value="F:carbohydrate binding"/>
    <property type="evidence" value="ECO:0007669"/>
    <property type="project" value="InterPro"/>
</dbReference>
<name>A0A8A4TMU2_SULCO</name>
<dbReference type="AlphaFoldDB" id="A0A8A4TMU2"/>
<dbReference type="Gene3D" id="2.60.120.260">
    <property type="entry name" value="Galactose-binding domain-like"/>
    <property type="match status" value="1"/>
</dbReference>
<accession>A0A8A4TMU2</accession>
<dbReference type="InterPro" id="IPR005084">
    <property type="entry name" value="CBM6"/>
</dbReference>
<sequence length="287" mass="32004">MVDHCLFKSDASVSQVAAFVEGKEPRPLYMHRVGGGNLDSVPDMLDQVASEVIILAFSSETSFVVDPAVLDSIRGRSRLWVSTLWSSICGGRTDHRSMQGPDSGWGWHLDKGFNMIQTDRPRELVAYLDERDALDPVTLVVEAEDCLHGGEGFAYHDVDAVNRGGDYRPGEGVDIKATGEPGGFGLAWIRYPEWVRYAVTFPREGYYRITAEVASPYKPAGRFHLEFEGAGDTEVVEVPKTGSHSRYTSFEVASSFYFERGTYVMTFAVDEAPRNNFNVDRFVFESE</sequence>
<dbReference type="InterPro" id="IPR008979">
    <property type="entry name" value="Galactose-bd-like_sf"/>
</dbReference>
<evidence type="ECO:0000259" key="1">
    <source>
        <dbReference type="PROSITE" id="PS51175"/>
    </source>
</evidence>
<dbReference type="KEGG" id="scor:J3U87_32970"/>
<dbReference type="Pfam" id="PF16387">
    <property type="entry name" value="DUF4996"/>
    <property type="match status" value="1"/>
</dbReference>
<protein>
    <submittedName>
        <fullName evidence="2">Carbohydrate-binding protein</fullName>
    </submittedName>
</protein>
<dbReference type="Gene3D" id="3.20.20.190">
    <property type="entry name" value="Phosphatidylinositol (PI) phosphodiesterase"/>
    <property type="match status" value="1"/>
</dbReference>
<dbReference type="Pfam" id="PF03422">
    <property type="entry name" value="CBM_6"/>
    <property type="match status" value="1"/>
</dbReference>
<dbReference type="GO" id="GO:0008081">
    <property type="term" value="F:phosphoric diester hydrolase activity"/>
    <property type="evidence" value="ECO:0007669"/>
    <property type="project" value="InterPro"/>
</dbReference>
<dbReference type="GO" id="GO:0006629">
    <property type="term" value="P:lipid metabolic process"/>
    <property type="evidence" value="ECO:0007669"/>
    <property type="project" value="InterPro"/>
</dbReference>
<reference evidence="2" key="1">
    <citation type="submission" date="2021-03" db="EMBL/GenBank/DDBJ databases">
        <title>Acanthopleuribacteraceae sp. M133.</title>
        <authorList>
            <person name="Wang G."/>
        </authorList>
    </citation>
    <scope>NUCLEOTIDE SEQUENCE</scope>
    <source>
        <strain evidence="2">M133</strain>
    </source>
</reference>
<dbReference type="InterPro" id="IPR032160">
    <property type="entry name" value="DUF4996"/>
</dbReference>
<gene>
    <name evidence="2" type="ORF">J3U87_32970</name>
</gene>
<evidence type="ECO:0000313" key="3">
    <source>
        <dbReference type="Proteomes" id="UP000663929"/>
    </source>
</evidence>
<organism evidence="2 3">
    <name type="scientific">Sulfidibacter corallicola</name>
    <dbReference type="NCBI Taxonomy" id="2818388"/>
    <lineage>
        <taxon>Bacteria</taxon>
        <taxon>Pseudomonadati</taxon>
        <taxon>Acidobacteriota</taxon>
        <taxon>Holophagae</taxon>
        <taxon>Acanthopleuribacterales</taxon>
        <taxon>Acanthopleuribacteraceae</taxon>
        <taxon>Sulfidibacter</taxon>
    </lineage>
</organism>
<dbReference type="InterPro" id="IPR017946">
    <property type="entry name" value="PLC-like_Pdiesterase_TIM-brl"/>
</dbReference>
<dbReference type="PROSITE" id="PS51175">
    <property type="entry name" value="CBM6"/>
    <property type="match status" value="1"/>
</dbReference>
<dbReference type="RefSeq" id="WP_420038238.1">
    <property type="nucleotide sequence ID" value="NZ_CP071793.1"/>
</dbReference>
<dbReference type="Proteomes" id="UP000663929">
    <property type="component" value="Chromosome"/>
</dbReference>
<feature type="domain" description="CBM6" evidence="1">
    <location>
        <begin position="139"/>
        <end position="285"/>
    </location>
</feature>
<dbReference type="CDD" id="cd04080">
    <property type="entry name" value="CBM6_cellulase-like"/>
    <property type="match status" value="1"/>
</dbReference>
<evidence type="ECO:0000313" key="2">
    <source>
        <dbReference type="EMBL" id="QTD50422.1"/>
    </source>
</evidence>
<keyword evidence="3" id="KW-1185">Reference proteome</keyword>